<evidence type="ECO:0000313" key="4">
    <source>
        <dbReference type="EMBL" id="KXX74221.1"/>
    </source>
</evidence>
<dbReference type="Pfam" id="PF12796">
    <property type="entry name" value="Ank_2"/>
    <property type="match status" value="1"/>
</dbReference>
<dbReference type="STRING" id="100816.A0A175VSU2"/>
<dbReference type="PROSITE" id="PS50088">
    <property type="entry name" value="ANK_REPEAT"/>
    <property type="match status" value="2"/>
</dbReference>
<dbReference type="OrthoDB" id="2142040at2759"/>
<accession>A0A175VSU2</accession>
<protein>
    <submittedName>
        <fullName evidence="4">Ankyrin repeat and EF-hand domain-containing protein 1</fullName>
    </submittedName>
</protein>
<name>A0A175VSU2_9PEZI</name>
<dbReference type="PANTHER" id="PTHR34706">
    <property type="entry name" value="SLR1338 PROTEIN"/>
    <property type="match status" value="1"/>
</dbReference>
<dbReference type="SUPFAM" id="SSF53300">
    <property type="entry name" value="vWA-like"/>
    <property type="match status" value="1"/>
</dbReference>
<dbReference type="AlphaFoldDB" id="A0A175VSU2"/>
<proteinExistence type="predicted"/>
<dbReference type="VEuPathDB" id="FungiDB:MMYC01_208836"/>
<comment type="caution">
    <text evidence="4">The sequence shown here is derived from an EMBL/GenBank/DDBJ whole genome shotgun (WGS) entry which is preliminary data.</text>
</comment>
<dbReference type="InterPro" id="IPR036465">
    <property type="entry name" value="vWFA_dom_sf"/>
</dbReference>
<keyword evidence="1" id="KW-0040">ANK repeat</keyword>
<evidence type="ECO:0000313" key="3">
    <source>
        <dbReference type="EMBL" id="KXX73183.1"/>
    </source>
</evidence>
<evidence type="ECO:0000256" key="1">
    <source>
        <dbReference type="PROSITE-ProRule" id="PRU00023"/>
    </source>
</evidence>
<dbReference type="InterPro" id="IPR036770">
    <property type="entry name" value="Ankyrin_rpt-contain_sf"/>
</dbReference>
<dbReference type="PROSITE" id="PS50297">
    <property type="entry name" value="ANK_REP_REGION"/>
    <property type="match status" value="2"/>
</dbReference>
<dbReference type="EMBL" id="LCTW02000520">
    <property type="protein sequence ID" value="KXX73183.1"/>
    <property type="molecule type" value="Genomic_DNA"/>
</dbReference>
<organism evidence="4 5">
    <name type="scientific">Madurella mycetomatis</name>
    <dbReference type="NCBI Taxonomy" id="100816"/>
    <lineage>
        <taxon>Eukaryota</taxon>
        <taxon>Fungi</taxon>
        <taxon>Dikarya</taxon>
        <taxon>Ascomycota</taxon>
        <taxon>Pezizomycotina</taxon>
        <taxon>Sordariomycetes</taxon>
        <taxon>Sordariomycetidae</taxon>
        <taxon>Sordariales</taxon>
        <taxon>Sordariales incertae sedis</taxon>
        <taxon>Madurella</taxon>
    </lineage>
</organism>
<dbReference type="VEuPathDB" id="FungiDB:MMYC01_210043"/>
<dbReference type="Proteomes" id="UP000078237">
    <property type="component" value="Unassembled WGS sequence"/>
</dbReference>
<dbReference type="InterPro" id="IPR002110">
    <property type="entry name" value="Ankyrin_rpt"/>
</dbReference>
<reference evidence="5" key="1">
    <citation type="submission" date="2015-06" db="EMBL/GenBank/DDBJ databases">
        <authorList>
            <person name="van de Sande W.W.J."/>
        </authorList>
    </citation>
    <scope>NUCLEOTIDE SEQUENCE [LARGE SCALE GENOMIC DNA]</scope>
    <source>
        <strain evidence="5">mm55</strain>
    </source>
</reference>
<evidence type="ECO:0000256" key="2">
    <source>
        <dbReference type="SAM" id="MobiDB-lite"/>
    </source>
</evidence>
<feature type="region of interest" description="Disordered" evidence="2">
    <location>
        <begin position="219"/>
        <end position="240"/>
    </location>
</feature>
<gene>
    <name evidence="4" type="ORF">MMYC01_208836</name>
    <name evidence="3" type="ORF">MMYC01_210043</name>
</gene>
<dbReference type="Gene3D" id="1.25.40.20">
    <property type="entry name" value="Ankyrin repeat-containing domain"/>
    <property type="match status" value="1"/>
</dbReference>
<reference evidence="4" key="2">
    <citation type="submission" date="2015-06" db="EMBL/GenBank/DDBJ databases">
        <authorList>
            <person name="Hoefler B.C."/>
            <person name="Straight P.D."/>
        </authorList>
    </citation>
    <scope>NUCLEOTIDE SEQUENCE [LARGE SCALE GENOMIC DNA]</scope>
    <source>
        <strain evidence="4">Mm55</strain>
    </source>
</reference>
<dbReference type="EMBL" id="LCTW02000374">
    <property type="protein sequence ID" value="KXX74221.1"/>
    <property type="molecule type" value="Genomic_DNA"/>
</dbReference>
<sequence length="526" mass="59098">MPSIHDLAQKGTLTKAELRRQIESRPESINEPNSEGIPPLTLAAGRGHLSIVDLLLREKADANQKDRNGRTALNVAAQHAGDNQAAIIRALLRGGAEVDATCPALKNNTPLMTVIIQTSDLDSIAELVDKKASLTAKNMSGQTAGDLAKGKDKVIAALQQNSTRKGIFAKAVGRITRTVGRVLTIFNEPLQTGIRFLTKALGFTPQWLSRQRIATPVISPEDIPRTSGPTPETSEAKKEREVKEELAKIADDIKKSKMNKFTGLNDDFLETLAAKTVALRQDVSTLLGSPENLPDMINLAMYKPVVYCDDSGSMEGERYDVHQKSIVERISRITTKIVPDELGVDLWFINHPEGFTNLREERIRAVVEDVRPTFNGTRIGTNLEEKILKPLIYEPMKTGRLTRPFLISIITDGWPTLEDDDKLKNVIRKCKFELDKLKYPQHAVLFQISQVGDEPKADKFLKNLRDDSELEGMIYVTTNRLDSIYQDLRDNEKQLEIWLLKTLVAPIYRWGPDFIKRQHLERKKRE</sequence>
<feature type="repeat" description="ANK" evidence="1">
    <location>
        <begin position="68"/>
        <end position="103"/>
    </location>
</feature>
<reference evidence="4 5" key="3">
    <citation type="submission" date="2016-01" db="EMBL/GenBank/DDBJ databases">
        <title>Madurella mycetomatis genome sequencing.</title>
        <authorList>
            <person name="Van De Sande W."/>
        </authorList>
    </citation>
    <scope>NUCLEOTIDE SEQUENCE [LARGE SCALE GENOMIC DNA]</scope>
    <source>
        <strain evidence="5">mm55</strain>
        <strain evidence="4">Mm55</strain>
    </source>
</reference>
<dbReference type="PANTHER" id="PTHR34706:SF3">
    <property type="entry name" value="ANKYRIN REPEAT PROTEIN (AFU_ORTHOLOGUE AFUA_7G06200)"/>
    <property type="match status" value="1"/>
</dbReference>
<feature type="repeat" description="ANK" evidence="1">
    <location>
        <begin position="35"/>
        <end position="67"/>
    </location>
</feature>
<keyword evidence="5" id="KW-1185">Reference proteome</keyword>
<dbReference type="SMART" id="SM00248">
    <property type="entry name" value="ANK"/>
    <property type="match status" value="3"/>
</dbReference>
<dbReference type="SUPFAM" id="SSF48403">
    <property type="entry name" value="Ankyrin repeat"/>
    <property type="match status" value="1"/>
</dbReference>
<evidence type="ECO:0000313" key="5">
    <source>
        <dbReference type="Proteomes" id="UP000078237"/>
    </source>
</evidence>